<evidence type="ECO:0000256" key="5">
    <source>
        <dbReference type="ARBA" id="ARBA00022989"/>
    </source>
</evidence>
<evidence type="ECO:0000256" key="3">
    <source>
        <dbReference type="ARBA" id="ARBA00022475"/>
    </source>
</evidence>
<evidence type="ECO:0000256" key="4">
    <source>
        <dbReference type="ARBA" id="ARBA00022692"/>
    </source>
</evidence>
<dbReference type="Proteomes" id="UP000460290">
    <property type="component" value="Unassembled WGS sequence"/>
</dbReference>
<feature type="transmembrane region" description="Helical" evidence="7">
    <location>
        <begin position="50"/>
        <end position="71"/>
    </location>
</feature>
<dbReference type="SUPFAM" id="SSF103473">
    <property type="entry name" value="MFS general substrate transporter"/>
    <property type="match status" value="1"/>
</dbReference>
<feature type="transmembrane region" description="Helical" evidence="7">
    <location>
        <begin position="92"/>
        <end position="109"/>
    </location>
</feature>
<evidence type="ECO:0000256" key="6">
    <source>
        <dbReference type="ARBA" id="ARBA00023136"/>
    </source>
</evidence>
<dbReference type="InterPro" id="IPR011701">
    <property type="entry name" value="MFS"/>
</dbReference>
<keyword evidence="6 7" id="KW-0472">Membrane</keyword>
<sequence>MTTTTHLLRKRRFLPLFVTQLFNAFNDNLYKNAMVLFVVYQVYNSPSSEGTFSAVASGLFILPFFLLSALAGQLADMRDKAKIIRTVKACEIVLMLIGATGLYLAWKGIAVEAIAIPLLLLALFLTGVQSTFLGPIKYAILPQHLKKNEVLAGTGLVEAGTYIAILAGTILAGWIAVEYAAIGIIVTAIIGYFVSRQVPDAPPQEGHPEKLDWNIFRASVHLVRETMHNREVYYAILAISFFWTIGAVLFIQFVPLAKNVIMAEPAVASLFLVVFSVGVAIGSVAINALLKGKVSARYSPISVIFMGVFVVAFYFVSVLWGADKPTEMLGVTEFLAWPMASFLLLSLLGIAVSGGMFVVPLYAFLTTRAAPEHAARTIAANNIVNSGAMVVGSLAAMGLNMAGISITEQLLMSAFMCLFSAWLGRRLYKAELDAAAAAEAEAN</sequence>
<keyword evidence="3" id="KW-1003">Cell membrane</keyword>
<feature type="transmembrane region" description="Helical" evidence="7">
    <location>
        <begin position="232"/>
        <end position="254"/>
    </location>
</feature>
<dbReference type="RefSeq" id="WP_160613680.1">
    <property type="nucleotide sequence ID" value="NZ_JAUFQM010000001.1"/>
</dbReference>
<feature type="transmembrane region" description="Helical" evidence="7">
    <location>
        <begin position="266"/>
        <end position="290"/>
    </location>
</feature>
<dbReference type="Gene3D" id="1.20.1250.20">
    <property type="entry name" value="MFS general substrate transporter like domains"/>
    <property type="match status" value="1"/>
</dbReference>
<gene>
    <name evidence="8" type="ORF">GRI35_08040</name>
</gene>
<dbReference type="PANTHER" id="PTHR43266">
    <property type="entry name" value="MACROLIDE-EFFLUX PROTEIN"/>
    <property type="match status" value="1"/>
</dbReference>
<dbReference type="PANTHER" id="PTHR43266:SF2">
    <property type="entry name" value="MAJOR FACILITATOR SUPERFAMILY (MFS) PROFILE DOMAIN-CONTAINING PROTEIN"/>
    <property type="match status" value="1"/>
</dbReference>
<feature type="transmembrane region" description="Helical" evidence="7">
    <location>
        <begin position="150"/>
        <end position="170"/>
    </location>
</feature>
<name>A0A844Z7K5_9SPHN</name>
<keyword evidence="2" id="KW-0813">Transport</keyword>
<evidence type="ECO:0000313" key="9">
    <source>
        <dbReference type="Proteomes" id="UP000460290"/>
    </source>
</evidence>
<feature type="transmembrane region" description="Helical" evidence="7">
    <location>
        <begin position="377"/>
        <end position="396"/>
    </location>
</feature>
<feature type="transmembrane region" description="Helical" evidence="7">
    <location>
        <begin position="342"/>
        <end position="365"/>
    </location>
</feature>
<dbReference type="InterPro" id="IPR036259">
    <property type="entry name" value="MFS_trans_sf"/>
</dbReference>
<organism evidence="8 9">
    <name type="scientific">Pontixanthobacter aestiaquae</name>
    <dbReference type="NCBI Taxonomy" id="1509367"/>
    <lineage>
        <taxon>Bacteria</taxon>
        <taxon>Pseudomonadati</taxon>
        <taxon>Pseudomonadota</taxon>
        <taxon>Alphaproteobacteria</taxon>
        <taxon>Sphingomonadales</taxon>
        <taxon>Erythrobacteraceae</taxon>
        <taxon>Pontixanthobacter</taxon>
    </lineage>
</organism>
<feature type="transmembrane region" description="Helical" evidence="7">
    <location>
        <begin position="115"/>
        <end position="138"/>
    </location>
</feature>
<evidence type="ECO:0000256" key="2">
    <source>
        <dbReference type="ARBA" id="ARBA00022448"/>
    </source>
</evidence>
<dbReference type="OrthoDB" id="9803968at2"/>
<evidence type="ECO:0000313" key="8">
    <source>
        <dbReference type="EMBL" id="MXO83312.1"/>
    </source>
</evidence>
<accession>A0A844Z7K5</accession>
<feature type="transmembrane region" description="Helical" evidence="7">
    <location>
        <begin position="302"/>
        <end position="322"/>
    </location>
</feature>
<dbReference type="Pfam" id="PF07690">
    <property type="entry name" value="MFS_1"/>
    <property type="match status" value="1"/>
</dbReference>
<protein>
    <submittedName>
        <fullName evidence="8">MFS transporter</fullName>
    </submittedName>
</protein>
<dbReference type="EMBL" id="WTYZ01000001">
    <property type="protein sequence ID" value="MXO83312.1"/>
    <property type="molecule type" value="Genomic_DNA"/>
</dbReference>
<feature type="transmembrane region" description="Helical" evidence="7">
    <location>
        <begin position="176"/>
        <end position="194"/>
    </location>
</feature>
<proteinExistence type="predicted"/>
<keyword evidence="5 7" id="KW-1133">Transmembrane helix</keyword>
<feature type="transmembrane region" description="Helical" evidence="7">
    <location>
        <begin position="402"/>
        <end position="423"/>
    </location>
</feature>
<evidence type="ECO:0000256" key="1">
    <source>
        <dbReference type="ARBA" id="ARBA00004651"/>
    </source>
</evidence>
<dbReference type="GO" id="GO:0005886">
    <property type="term" value="C:plasma membrane"/>
    <property type="evidence" value="ECO:0007669"/>
    <property type="project" value="UniProtKB-SubCell"/>
</dbReference>
<reference evidence="8 9" key="1">
    <citation type="submission" date="2019-12" db="EMBL/GenBank/DDBJ databases">
        <title>Genomic-based taxomic classification of the family Erythrobacteraceae.</title>
        <authorList>
            <person name="Xu L."/>
        </authorList>
    </citation>
    <scope>NUCLEOTIDE SEQUENCE [LARGE SCALE GENOMIC DNA]</scope>
    <source>
        <strain evidence="8 9">KCTC 42006</strain>
    </source>
</reference>
<evidence type="ECO:0000256" key="7">
    <source>
        <dbReference type="SAM" id="Phobius"/>
    </source>
</evidence>
<comment type="caution">
    <text evidence="8">The sequence shown here is derived from an EMBL/GenBank/DDBJ whole genome shotgun (WGS) entry which is preliminary data.</text>
</comment>
<comment type="subcellular location">
    <subcellularLocation>
        <location evidence="1">Cell membrane</location>
        <topology evidence="1">Multi-pass membrane protein</topology>
    </subcellularLocation>
</comment>
<dbReference type="CDD" id="cd06173">
    <property type="entry name" value="MFS_MefA_like"/>
    <property type="match status" value="1"/>
</dbReference>
<keyword evidence="9" id="KW-1185">Reference proteome</keyword>
<dbReference type="AlphaFoldDB" id="A0A844Z7K5"/>
<keyword evidence="4 7" id="KW-0812">Transmembrane</keyword>
<dbReference type="GO" id="GO:0022857">
    <property type="term" value="F:transmembrane transporter activity"/>
    <property type="evidence" value="ECO:0007669"/>
    <property type="project" value="InterPro"/>
</dbReference>